<feature type="domain" description="Helicase C-terminal" evidence="15">
    <location>
        <begin position="464"/>
        <end position="626"/>
    </location>
</feature>
<organism evidence="16 17">
    <name type="scientific">Stappia albiluteola</name>
    <dbReference type="NCBI Taxonomy" id="2758565"/>
    <lineage>
        <taxon>Bacteria</taxon>
        <taxon>Pseudomonadati</taxon>
        <taxon>Pseudomonadota</taxon>
        <taxon>Alphaproteobacteria</taxon>
        <taxon>Hyphomicrobiales</taxon>
        <taxon>Stappiaceae</taxon>
        <taxon>Stappia</taxon>
    </lineage>
</organism>
<dbReference type="InterPro" id="IPR047112">
    <property type="entry name" value="RecG/Mfd"/>
</dbReference>
<dbReference type="GO" id="GO:0006310">
    <property type="term" value="P:DNA recombination"/>
    <property type="evidence" value="ECO:0007669"/>
    <property type="project" value="UniProtKB-UniRule"/>
</dbReference>
<comment type="function">
    <text evidence="13">Plays a critical role in recombination and DNA repair. Helps process Holliday junction intermediates to mature products by catalyzing branch migration. Has replication fork regression activity, unwinds stalled or blocked replication forks to make a HJ that can be resolved. Has a DNA unwinding activity characteristic of a DNA helicase with 3'-5' polarity.</text>
</comment>
<dbReference type="GO" id="GO:0016787">
    <property type="term" value="F:hydrolase activity"/>
    <property type="evidence" value="ECO:0007669"/>
    <property type="project" value="UniProtKB-KW"/>
</dbReference>
<dbReference type="InterPro" id="IPR014001">
    <property type="entry name" value="Helicase_ATP-bd"/>
</dbReference>
<dbReference type="InterPro" id="IPR011545">
    <property type="entry name" value="DEAD/DEAH_box_helicase_dom"/>
</dbReference>
<dbReference type="PROSITE" id="PS51194">
    <property type="entry name" value="HELICASE_CTER"/>
    <property type="match status" value="1"/>
</dbReference>
<evidence type="ECO:0000256" key="3">
    <source>
        <dbReference type="ARBA" id="ARBA00022763"/>
    </source>
</evidence>
<dbReference type="InterPro" id="IPR004609">
    <property type="entry name" value="ATP-dep_DNA_helicase_RecG"/>
</dbReference>
<dbReference type="AlphaFoldDB" id="A0A839AD25"/>
<dbReference type="InterPro" id="IPR012340">
    <property type="entry name" value="NA-bd_OB-fold"/>
</dbReference>
<keyword evidence="3 13" id="KW-0227">DNA damage</keyword>
<keyword evidence="5 13" id="KW-0347">Helicase</keyword>
<dbReference type="EC" id="5.6.2.4" evidence="13"/>
<keyword evidence="10" id="KW-0413">Isomerase</keyword>
<evidence type="ECO:0000256" key="7">
    <source>
        <dbReference type="ARBA" id="ARBA00023125"/>
    </source>
</evidence>
<dbReference type="RefSeq" id="WP_182163066.1">
    <property type="nucleotide sequence ID" value="NZ_JACFXV010000043.1"/>
</dbReference>
<keyword evidence="7" id="KW-0238">DNA-binding</keyword>
<comment type="caution">
    <text evidence="16">The sequence shown here is derived from an EMBL/GenBank/DDBJ whole genome shotgun (WGS) entry which is preliminary data.</text>
</comment>
<accession>A0A839AD25</accession>
<dbReference type="GO" id="GO:0006281">
    <property type="term" value="P:DNA repair"/>
    <property type="evidence" value="ECO:0007669"/>
    <property type="project" value="UniProtKB-UniRule"/>
</dbReference>
<proteinExistence type="inferred from homology"/>
<evidence type="ECO:0000259" key="14">
    <source>
        <dbReference type="PROSITE" id="PS51192"/>
    </source>
</evidence>
<dbReference type="CDD" id="cd17992">
    <property type="entry name" value="DEXHc_RecG"/>
    <property type="match status" value="1"/>
</dbReference>
<keyword evidence="9 13" id="KW-0234">DNA repair</keyword>
<dbReference type="Gene3D" id="3.40.50.300">
    <property type="entry name" value="P-loop containing nucleotide triphosphate hydrolases"/>
    <property type="match status" value="2"/>
</dbReference>
<dbReference type="Pfam" id="PF01336">
    <property type="entry name" value="tRNA_anti-codon"/>
    <property type="match status" value="1"/>
</dbReference>
<dbReference type="GO" id="GO:0043138">
    <property type="term" value="F:3'-5' DNA helicase activity"/>
    <property type="evidence" value="ECO:0007669"/>
    <property type="project" value="UniProtKB-EC"/>
</dbReference>
<dbReference type="PANTHER" id="PTHR47964:SF1">
    <property type="entry name" value="ATP-DEPENDENT DNA HELICASE HOMOLOG RECG, CHLOROPLASTIC"/>
    <property type="match status" value="1"/>
</dbReference>
<dbReference type="NCBIfam" id="NF008164">
    <property type="entry name" value="PRK10917.1-2"/>
    <property type="match status" value="1"/>
</dbReference>
<keyword evidence="6 13" id="KW-0067">ATP-binding</keyword>
<dbReference type="InterPro" id="IPR004365">
    <property type="entry name" value="NA-bd_OB_tRNA"/>
</dbReference>
<feature type="domain" description="Helicase ATP-binding" evidence="14">
    <location>
        <begin position="287"/>
        <end position="448"/>
    </location>
</feature>
<dbReference type="GO" id="GO:0003677">
    <property type="term" value="F:DNA binding"/>
    <property type="evidence" value="ECO:0007669"/>
    <property type="project" value="UniProtKB-KW"/>
</dbReference>
<keyword evidence="17" id="KW-1185">Reference proteome</keyword>
<dbReference type="NCBIfam" id="TIGR00643">
    <property type="entry name" value="recG"/>
    <property type="match status" value="1"/>
</dbReference>
<dbReference type="InterPro" id="IPR027417">
    <property type="entry name" value="P-loop_NTPase"/>
</dbReference>
<dbReference type="SMART" id="SM00490">
    <property type="entry name" value="HELICc"/>
    <property type="match status" value="1"/>
</dbReference>
<evidence type="ECO:0000259" key="15">
    <source>
        <dbReference type="PROSITE" id="PS51194"/>
    </source>
</evidence>
<dbReference type="Gene3D" id="2.40.50.140">
    <property type="entry name" value="Nucleic acid-binding proteins"/>
    <property type="match status" value="1"/>
</dbReference>
<evidence type="ECO:0000256" key="12">
    <source>
        <dbReference type="ARBA" id="ARBA00048988"/>
    </source>
</evidence>
<keyword evidence="8 13" id="KW-0233">DNA recombination</keyword>
<dbReference type="EMBL" id="JACFXV010000043">
    <property type="protein sequence ID" value="MBA5776559.1"/>
    <property type="molecule type" value="Genomic_DNA"/>
</dbReference>
<dbReference type="GO" id="GO:0005524">
    <property type="term" value="F:ATP binding"/>
    <property type="evidence" value="ECO:0007669"/>
    <property type="project" value="UniProtKB-KW"/>
</dbReference>
<protein>
    <recommendedName>
        <fullName evidence="13">ATP-dependent DNA helicase RecG</fullName>
        <ecNumber evidence="13">5.6.2.4</ecNumber>
    </recommendedName>
</protein>
<evidence type="ECO:0000256" key="10">
    <source>
        <dbReference type="ARBA" id="ARBA00023235"/>
    </source>
</evidence>
<dbReference type="SMART" id="SM00487">
    <property type="entry name" value="DEXDc"/>
    <property type="match status" value="1"/>
</dbReference>
<keyword evidence="4 13" id="KW-0378">Hydrolase</keyword>
<reference evidence="16 17" key="1">
    <citation type="submission" date="2020-07" db="EMBL/GenBank/DDBJ databases">
        <title>Stappia sp., F7233, whole genome shotgun sequencing project.</title>
        <authorList>
            <person name="Jiang S."/>
            <person name="Liu Z.W."/>
            <person name="Du Z.J."/>
        </authorList>
    </citation>
    <scope>NUCLEOTIDE SEQUENCE [LARGE SCALE GENOMIC DNA]</scope>
    <source>
        <strain evidence="16 17">F7233</strain>
    </source>
</reference>
<keyword evidence="2 13" id="KW-0547">Nucleotide-binding</keyword>
<dbReference type="SUPFAM" id="SSF52540">
    <property type="entry name" value="P-loop containing nucleoside triphosphate hydrolases"/>
    <property type="match status" value="2"/>
</dbReference>
<name>A0A839AD25_9HYPH</name>
<dbReference type="Proteomes" id="UP000541109">
    <property type="component" value="Unassembled WGS sequence"/>
</dbReference>
<evidence type="ECO:0000256" key="13">
    <source>
        <dbReference type="RuleBase" id="RU363016"/>
    </source>
</evidence>
<dbReference type="InterPro" id="IPR045562">
    <property type="entry name" value="RecG_dom3_C"/>
</dbReference>
<evidence type="ECO:0000256" key="6">
    <source>
        <dbReference type="ARBA" id="ARBA00022840"/>
    </source>
</evidence>
<dbReference type="Pfam" id="PF00270">
    <property type="entry name" value="DEAD"/>
    <property type="match status" value="1"/>
</dbReference>
<dbReference type="CDD" id="cd04488">
    <property type="entry name" value="RecG_wedge_OBF"/>
    <property type="match status" value="1"/>
</dbReference>
<evidence type="ECO:0000256" key="11">
    <source>
        <dbReference type="ARBA" id="ARBA00034617"/>
    </source>
</evidence>
<comment type="catalytic activity">
    <reaction evidence="12 13">
        <text>ATP + H2O = ADP + phosphate + H(+)</text>
        <dbReference type="Rhea" id="RHEA:13065"/>
        <dbReference type="ChEBI" id="CHEBI:15377"/>
        <dbReference type="ChEBI" id="CHEBI:15378"/>
        <dbReference type="ChEBI" id="CHEBI:30616"/>
        <dbReference type="ChEBI" id="CHEBI:43474"/>
        <dbReference type="ChEBI" id="CHEBI:456216"/>
        <dbReference type="EC" id="5.6.2.4"/>
    </reaction>
</comment>
<evidence type="ECO:0000313" key="17">
    <source>
        <dbReference type="Proteomes" id="UP000541109"/>
    </source>
</evidence>
<dbReference type="NCBIfam" id="NF008168">
    <property type="entry name" value="PRK10917.2-2"/>
    <property type="match status" value="1"/>
</dbReference>
<comment type="similarity">
    <text evidence="1 13">Belongs to the helicase family. RecG subfamily.</text>
</comment>
<comment type="catalytic activity">
    <reaction evidence="11 13">
        <text>Couples ATP hydrolysis with the unwinding of duplex DNA by translocating in the 3'-5' direction.</text>
        <dbReference type="EC" id="5.6.2.4"/>
    </reaction>
</comment>
<dbReference type="PANTHER" id="PTHR47964">
    <property type="entry name" value="ATP-DEPENDENT DNA HELICASE HOMOLOG RECG, CHLOROPLASTIC"/>
    <property type="match status" value="1"/>
</dbReference>
<dbReference type="InterPro" id="IPR001650">
    <property type="entry name" value="Helicase_C-like"/>
</dbReference>
<evidence type="ECO:0000256" key="8">
    <source>
        <dbReference type="ARBA" id="ARBA00023172"/>
    </source>
</evidence>
<evidence type="ECO:0000256" key="1">
    <source>
        <dbReference type="ARBA" id="ARBA00007504"/>
    </source>
</evidence>
<dbReference type="PROSITE" id="PS51192">
    <property type="entry name" value="HELICASE_ATP_BIND_1"/>
    <property type="match status" value="1"/>
</dbReference>
<dbReference type="Pfam" id="PF00271">
    <property type="entry name" value="Helicase_C"/>
    <property type="match status" value="1"/>
</dbReference>
<dbReference type="Pfam" id="PF19833">
    <property type="entry name" value="RecG_dom3_C"/>
    <property type="match status" value="1"/>
</dbReference>
<sequence>MRPALLDPLFRPISSLSGIGPKTAKTMQTLLEGSGDREPALVDLLFHMPSGVIDRRLRPGIARAPEGAIVTLEVRIDRHQPPPRHSKIPYRVFAHDDSGEIALVFFHARRDWLEKTLPEGETLLVSGKVEWFNGRAQMVHPDHMVPIGDAADLPLVEPVYPLTAGLSSKMLQKALGLALKSVPDLPEWLDAAFLDRRRFPPFREALEEIHHPADGGVGSDENPALSRLAYDEYLANQLALALVRRSLKTVGGISRRPDGHLKRKVLAALPYSLTDGQRQAVAEIESDLAEPTRMLRLLQGDVGAGKTIVALLAICTVVESGAQAAMMAPTEILARQHFASIAPLCEAAGIRAAVLTGRDGAKHRREVREGLESGEIDLLVGTHALFQGDVAFKDLGLAVIDEQHRFGVHQRLALSAKGRGVDVLVMTATPIPRTLVLTYFGDMEVSKLTEKPAGRQPIKTVTVALDRIGEVVERMRAAIAEGQKIYWVCPLVEESEKSDLAAAEQRYEDLARALGPVVALVHGRQDAAEKEAAMSAFKDGQARVLVATTVIEVGVDVPDATIIVIEHAERFGLSQLHQLRGRVGRGSKASTCVLLFKGPLGETATARLQIMRETNDGFRIAEEDLRLRGEGEILGTRQSGMPGFRIARAETHADLMEVARDDAKLILEKDPELKGERGQALRVLLYLFSRDEAVRLLRAG</sequence>
<evidence type="ECO:0000256" key="5">
    <source>
        <dbReference type="ARBA" id="ARBA00022806"/>
    </source>
</evidence>
<evidence type="ECO:0000256" key="4">
    <source>
        <dbReference type="ARBA" id="ARBA00022801"/>
    </source>
</evidence>
<evidence type="ECO:0000256" key="2">
    <source>
        <dbReference type="ARBA" id="ARBA00022741"/>
    </source>
</evidence>
<evidence type="ECO:0000313" key="16">
    <source>
        <dbReference type="EMBL" id="MBA5776559.1"/>
    </source>
</evidence>
<gene>
    <name evidence="16" type="primary">recG</name>
    <name evidence="16" type="ORF">H2509_05410</name>
</gene>
<dbReference type="SUPFAM" id="SSF50249">
    <property type="entry name" value="Nucleic acid-binding proteins"/>
    <property type="match status" value="1"/>
</dbReference>
<evidence type="ECO:0000256" key="9">
    <source>
        <dbReference type="ARBA" id="ARBA00023204"/>
    </source>
</evidence>